<protein>
    <recommendedName>
        <fullName evidence="2">DNA2/NAM7 helicase-like C-terminal domain-containing protein</fullName>
    </recommendedName>
</protein>
<gene>
    <name evidence="3" type="ORF">CB0940_04156</name>
    <name evidence="4" type="ORF">RHO25_005998</name>
</gene>
<dbReference type="EMBL" id="CP134187">
    <property type="protein sequence ID" value="WPB01372.1"/>
    <property type="molecule type" value="Genomic_DNA"/>
</dbReference>
<evidence type="ECO:0000313" key="3">
    <source>
        <dbReference type="EMBL" id="PIA93519.1"/>
    </source>
</evidence>
<feature type="compositionally biased region" description="Basic and acidic residues" evidence="1">
    <location>
        <begin position="160"/>
        <end position="174"/>
    </location>
</feature>
<dbReference type="EMBL" id="LKMD01000105">
    <property type="protein sequence ID" value="PIA93519.1"/>
    <property type="molecule type" value="Genomic_DNA"/>
</dbReference>
<organism evidence="3 5">
    <name type="scientific">Cercospora beticola</name>
    <name type="common">Sugarbeet leaf spot fungus</name>
    <dbReference type="NCBI Taxonomy" id="122368"/>
    <lineage>
        <taxon>Eukaryota</taxon>
        <taxon>Fungi</taxon>
        <taxon>Dikarya</taxon>
        <taxon>Ascomycota</taxon>
        <taxon>Pezizomycotina</taxon>
        <taxon>Dothideomycetes</taxon>
        <taxon>Dothideomycetidae</taxon>
        <taxon>Mycosphaerellales</taxon>
        <taxon>Mycosphaerellaceae</taxon>
        <taxon>Cercospora</taxon>
    </lineage>
</organism>
<feature type="domain" description="DNA2/NAM7 helicase-like C-terminal" evidence="2">
    <location>
        <begin position="17"/>
        <end position="112"/>
    </location>
</feature>
<dbReference type="InterPro" id="IPR027417">
    <property type="entry name" value="P-loop_NTPase"/>
</dbReference>
<dbReference type="Proteomes" id="UP000230605">
    <property type="component" value="Chromosome 4"/>
</dbReference>
<name>A0A2G5HLU8_CERBT</name>
<dbReference type="Gene3D" id="3.40.50.300">
    <property type="entry name" value="P-loop containing nucleotide triphosphate hydrolases"/>
    <property type="match status" value="1"/>
</dbReference>
<evidence type="ECO:0000313" key="4">
    <source>
        <dbReference type="EMBL" id="WPB01372.1"/>
    </source>
</evidence>
<dbReference type="OrthoDB" id="6513042at2759"/>
<sequence>MLDYVEVFFASVFPALQEHFRERTSKELIVIVAYAYARTKYTECMHGLQEEQGLDNDWYPRIISVDGSKGHTAAMAFFDGSMEHGDRMGFLKDPKRCNVAMTRATEVFWMIGGPLLRKNYEDDEEAPFYKLRQQLAATGQVIDFPTPKLRTIDLLKAKAKARDGEPAQRRDVALRPKQPAFRR</sequence>
<accession>A0A2G5HLU8</accession>
<evidence type="ECO:0000313" key="6">
    <source>
        <dbReference type="Proteomes" id="UP001302367"/>
    </source>
</evidence>
<dbReference type="Proteomes" id="UP001302367">
    <property type="component" value="Chromosome 4"/>
</dbReference>
<proteinExistence type="predicted"/>
<evidence type="ECO:0000259" key="2">
    <source>
        <dbReference type="Pfam" id="PF13087"/>
    </source>
</evidence>
<dbReference type="Pfam" id="PF13087">
    <property type="entry name" value="AAA_12"/>
    <property type="match status" value="1"/>
</dbReference>
<keyword evidence="6" id="KW-1185">Reference proteome</keyword>
<reference evidence="3 5" key="1">
    <citation type="submission" date="2015-10" db="EMBL/GenBank/DDBJ databases">
        <title>The cercosporin biosynthetic gene cluster was horizontally transferred to several fungal lineages and shown to be expanded in Cercospora beticola based on microsynteny with recipient genomes.</title>
        <authorList>
            <person name="De Jonge R."/>
            <person name="Ebert M.K."/>
            <person name="Suttle J.C."/>
            <person name="Jurick Ii W.M."/>
            <person name="Secor G.A."/>
            <person name="Thomma B.P."/>
            <person name="Van De Peer Y."/>
            <person name="Bolton M.D."/>
        </authorList>
    </citation>
    <scope>NUCLEOTIDE SEQUENCE [LARGE SCALE GENOMIC DNA]</scope>
    <source>
        <strain evidence="3 5">09-40</strain>
    </source>
</reference>
<dbReference type="InterPro" id="IPR041679">
    <property type="entry name" value="DNA2/NAM7-like_C"/>
</dbReference>
<feature type="region of interest" description="Disordered" evidence="1">
    <location>
        <begin position="160"/>
        <end position="183"/>
    </location>
</feature>
<evidence type="ECO:0000256" key="1">
    <source>
        <dbReference type="SAM" id="MobiDB-lite"/>
    </source>
</evidence>
<reference evidence="4 6" key="2">
    <citation type="submission" date="2023-09" db="EMBL/GenBank/DDBJ databases">
        <title>Complete-Gapless Cercospora beticola genome.</title>
        <authorList>
            <person name="Wyatt N.A."/>
            <person name="Spanner R.E."/>
            <person name="Bolton M.D."/>
        </authorList>
    </citation>
    <scope>NUCLEOTIDE SEQUENCE [LARGE SCALE GENOMIC DNA]</scope>
    <source>
        <strain evidence="4">Cb09-40</strain>
    </source>
</reference>
<dbReference type="AlphaFoldDB" id="A0A2G5HLU8"/>
<evidence type="ECO:0000313" key="5">
    <source>
        <dbReference type="Proteomes" id="UP000230605"/>
    </source>
</evidence>